<gene>
    <name evidence="6" type="ORF">BI364_16540</name>
</gene>
<dbReference type="Gene3D" id="1.10.1040.10">
    <property type="entry name" value="N-(1-d-carboxylethyl)-l-norvaline Dehydrogenase, domain 2"/>
    <property type="match status" value="1"/>
</dbReference>
<evidence type="ECO:0000259" key="4">
    <source>
        <dbReference type="Pfam" id="PF03446"/>
    </source>
</evidence>
<dbReference type="Gene3D" id="3.40.50.720">
    <property type="entry name" value="NAD(P)-binding Rossmann-like Domain"/>
    <property type="match status" value="1"/>
</dbReference>
<dbReference type="SUPFAM" id="SSF51735">
    <property type="entry name" value="NAD(P)-binding Rossmann-fold domains"/>
    <property type="match status" value="1"/>
</dbReference>
<keyword evidence="7" id="KW-1185">Reference proteome</keyword>
<dbReference type="InterPro" id="IPR006115">
    <property type="entry name" value="6PGDH_NADP-bd"/>
</dbReference>
<dbReference type="KEGG" id="aprs:BI364_16540"/>
<evidence type="ECO:0000256" key="2">
    <source>
        <dbReference type="ARBA" id="ARBA00023027"/>
    </source>
</evidence>
<dbReference type="Pfam" id="PF14833">
    <property type="entry name" value="NAD_binding_11"/>
    <property type="match status" value="1"/>
</dbReference>
<dbReference type="InterPro" id="IPR051265">
    <property type="entry name" value="HIBADH-related_NP60_sf"/>
</dbReference>
<dbReference type="InterPro" id="IPR013328">
    <property type="entry name" value="6PGD_dom2"/>
</dbReference>
<feature type="domain" description="3-hydroxyisobutyrate dehydrogenase-like NAD-binding" evidence="5">
    <location>
        <begin position="162"/>
        <end position="281"/>
    </location>
</feature>
<dbReference type="InterPro" id="IPR029154">
    <property type="entry name" value="HIBADH-like_NADP-bd"/>
</dbReference>
<reference evidence="7" key="1">
    <citation type="submission" date="2016-09" db="EMBL/GenBank/DDBJ databases">
        <title>Acidihalobacter prosperus F5.</title>
        <authorList>
            <person name="Khaleque H.N."/>
            <person name="Ramsay J.P."/>
            <person name="Kaksonen A.H."/>
            <person name="Boxall N.J."/>
            <person name="Watkin E.L.J."/>
        </authorList>
    </citation>
    <scope>NUCLEOTIDE SEQUENCE [LARGE SCALE GENOMIC DNA]</scope>
    <source>
        <strain evidence="7">F5</strain>
    </source>
</reference>
<dbReference type="Pfam" id="PF03446">
    <property type="entry name" value="NAD_binding_2"/>
    <property type="match status" value="1"/>
</dbReference>
<evidence type="ECO:0000256" key="3">
    <source>
        <dbReference type="PIRSR" id="PIRSR000103-1"/>
    </source>
</evidence>
<evidence type="ECO:0000313" key="6">
    <source>
        <dbReference type="EMBL" id="AOU99322.1"/>
    </source>
</evidence>
<keyword evidence="2" id="KW-0520">NAD</keyword>
<dbReference type="GO" id="GO:0051287">
    <property type="term" value="F:NAD binding"/>
    <property type="evidence" value="ECO:0007669"/>
    <property type="project" value="InterPro"/>
</dbReference>
<evidence type="ECO:0000313" key="7">
    <source>
        <dbReference type="Proteomes" id="UP000095401"/>
    </source>
</evidence>
<dbReference type="RefSeq" id="WP_070079671.1">
    <property type="nucleotide sequence ID" value="NZ_CP017415.1"/>
</dbReference>
<dbReference type="PANTHER" id="PTHR43580:SF2">
    <property type="entry name" value="CYTOKINE-LIKE NUCLEAR FACTOR N-PAC"/>
    <property type="match status" value="1"/>
</dbReference>
<dbReference type="PANTHER" id="PTHR43580">
    <property type="entry name" value="OXIDOREDUCTASE GLYR1-RELATED"/>
    <property type="match status" value="1"/>
</dbReference>
<dbReference type="InterPro" id="IPR036291">
    <property type="entry name" value="NAD(P)-bd_dom_sf"/>
</dbReference>
<organism evidence="6 7">
    <name type="scientific">Acidihalobacter yilgarnensis</name>
    <dbReference type="NCBI Taxonomy" id="2819280"/>
    <lineage>
        <taxon>Bacteria</taxon>
        <taxon>Pseudomonadati</taxon>
        <taxon>Pseudomonadota</taxon>
        <taxon>Gammaproteobacteria</taxon>
        <taxon>Chromatiales</taxon>
        <taxon>Ectothiorhodospiraceae</taxon>
        <taxon>Acidihalobacter</taxon>
    </lineage>
</organism>
<dbReference type="EMBL" id="CP017415">
    <property type="protein sequence ID" value="AOU99322.1"/>
    <property type="molecule type" value="Genomic_DNA"/>
</dbReference>
<keyword evidence="1" id="KW-0560">Oxidoreductase</keyword>
<proteinExistence type="predicted"/>
<dbReference type="SUPFAM" id="SSF48179">
    <property type="entry name" value="6-phosphogluconate dehydrogenase C-terminal domain-like"/>
    <property type="match status" value="1"/>
</dbReference>
<dbReference type="InterPro" id="IPR015815">
    <property type="entry name" value="HIBADH-related"/>
</dbReference>
<accession>A0A1D8IS47</accession>
<dbReference type="GO" id="GO:0016491">
    <property type="term" value="F:oxidoreductase activity"/>
    <property type="evidence" value="ECO:0007669"/>
    <property type="project" value="UniProtKB-KW"/>
</dbReference>
<evidence type="ECO:0000256" key="1">
    <source>
        <dbReference type="ARBA" id="ARBA00023002"/>
    </source>
</evidence>
<dbReference type="PIRSF" id="PIRSF000103">
    <property type="entry name" value="HIBADH"/>
    <property type="match status" value="1"/>
</dbReference>
<evidence type="ECO:0000259" key="5">
    <source>
        <dbReference type="Pfam" id="PF14833"/>
    </source>
</evidence>
<feature type="domain" description="6-phosphogluconate dehydrogenase NADP-binding" evidence="4">
    <location>
        <begin position="3"/>
        <end position="153"/>
    </location>
</feature>
<feature type="active site" evidence="3">
    <location>
        <position position="168"/>
    </location>
</feature>
<dbReference type="InterPro" id="IPR008927">
    <property type="entry name" value="6-PGluconate_DH-like_C_sf"/>
</dbReference>
<dbReference type="Proteomes" id="UP000095401">
    <property type="component" value="Chromosome"/>
</dbReference>
<dbReference type="GO" id="GO:0050661">
    <property type="term" value="F:NADP binding"/>
    <property type="evidence" value="ECO:0007669"/>
    <property type="project" value="InterPro"/>
</dbReference>
<dbReference type="AlphaFoldDB" id="A0A1D8IS47"/>
<protein>
    <submittedName>
        <fullName evidence="6">Hydroxyacid dehydrogenase</fullName>
    </submittedName>
</protein>
<sequence>MHIALLGTGLMGAPLAQRLAERGHALSVWNRTPERAMALQGDGIEVCAEASAAVAGADVAVLTLSDAAAIDAVLAGSGVLSALNGRVLVQMGTISPAQSRVLAARLAEVGIDYLEAPLLGSRPEAAKGTLLVMAGGSPETFARCLPWLRDCGPEPILVGPVGQASALKLALNQLIAGLTSGFALSLGLVRREGVPVETFMAILRESALYASTFDKKLDRMCSGDYSGPNFPLKHLLKDVVLCREVAEADGLNAGVLDAIAKLLGDGMAAGHAEDDYSALTAMIDPQEV</sequence>
<name>A0A1D8IS47_9GAMM</name>